<comment type="catalytic activity">
    <reaction evidence="9">
        <text>(sulfur carrier)-H + L-cysteine = (sulfur carrier)-SH + L-alanine</text>
        <dbReference type="Rhea" id="RHEA:43892"/>
        <dbReference type="Rhea" id="RHEA-COMP:14737"/>
        <dbReference type="Rhea" id="RHEA-COMP:14739"/>
        <dbReference type="ChEBI" id="CHEBI:29917"/>
        <dbReference type="ChEBI" id="CHEBI:35235"/>
        <dbReference type="ChEBI" id="CHEBI:57972"/>
        <dbReference type="ChEBI" id="CHEBI:64428"/>
        <dbReference type="EC" id="2.8.1.7"/>
    </reaction>
</comment>
<dbReference type="InterPro" id="IPR015422">
    <property type="entry name" value="PyrdxlP-dep_Trfase_small"/>
</dbReference>
<accession>A0ABY1IGN7</accession>
<evidence type="ECO:0000256" key="10">
    <source>
        <dbReference type="RuleBase" id="RU004504"/>
    </source>
</evidence>
<dbReference type="SUPFAM" id="SSF53383">
    <property type="entry name" value="PLP-dependent transferases"/>
    <property type="match status" value="1"/>
</dbReference>
<dbReference type="Proteomes" id="UP000184390">
    <property type="component" value="Unassembled WGS sequence"/>
</dbReference>
<feature type="region of interest" description="Disordered" evidence="11">
    <location>
        <begin position="440"/>
        <end position="462"/>
    </location>
</feature>
<dbReference type="InterPro" id="IPR016454">
    <property type="entry name" value="Cysteine_dSase"/>
</dbReference>
<evidence type="ECO:0000313" key="14">
    <source>
        <dbReference type="Proteomes" id="UP000184390"/>
    </source>
</evidence>
<keyword evidence="8" id="KW-0411">Iron-sulfur</keyword>
<evidence type="ECO:0000256" key="4">
    <source>
        <dbReference type="ARBA" id="ARBA00022679"/>
    </source>
</evidence>
<gene>
    <name evidence="13" type="ORF">SAMN05216246_11262</name>
</gene>
<dbReference type="InterPro" id="IPR015421">
    <property type="entry name" value="PyrdxlP-dep_Trfase_major"/>
</dbReference>
<evidence type="ECO:0000256" key="11">
    <source>
        <dbReference type="SAM" id="MobiDB-lite"/>
    </source>
</evidence>
<comment type="cofactor">
    <cofactor evidence="1 10">
        <name>pyridoxal 5'-phosphate</name>
        <dbReference type="ChEBI" id="CHEBI:597326"/>
    </cofactor>
</comment>
<dbReference type="PIRSF" id="PIRSF005572">
    <property type="entry name" value="NifS"/>
    <property type="match status" value="1"/>
</dbReference>
<feature type="domain" description="Aminotransferase class V" evidence="12">
    <location>
        <begin position="196"/>
        <end position="430"/>
    </location>
</feature>
<dbReference type="EC" id="2.8.1.7" evidence="3"/>
<sequence length="462" mass="46381">MRTYLDHAATAPMRPEVAEQVARDMADMADMAAEAGGQAGGVPANPAALHGSGRKAAGLLAEARGRIAAALGVDAHEVILTSGGTESDGLVVAGRALAVPGGVLAVSAVEHPAVLDSARTAQARLGARLRVLEVDGAGLVRPETVAAVVREAQEAWEAREEREAREARADGGSADGGPADGGPARLEGGGAPVPVALVSVMAANNETGAVQDLAGIVAAVREASGERRPGRPGYVPVHCDAVAAVGRVPLDIRGWGLDAVSISGHKLGAPVGVGALVARRDLELVAPMGGGRQERGLRSGTQDVVGARALALALELAVAEREAEAARLEGLRERLLAGALAIPGAHATLPGGVPHLPGTAHLWFEGVSAEALLMALDMAGIDASAGSACHAGVSGPSHVLLAMGLGEEAARGTLRCTMGMGTSPDDVERLLAALPAAVETARRARAGRGSSTRRGSSGRQPL</sequence>
<evidence type="ECO:0000256" key="9">
    <source>
        <dbReference type="ARBA" id="ARBA00050776"/>
    </source>
</evidence>
<evidence type="ECO:0000256" key="3">
    <source>
        <dbReference type="ARBA" id="ARBA00012239"/>
    </source>
</evidence>
<evidence type="ECO:0000256" key="6">
    <source>
        <dbReference type="ARBA" id="ARBA00022898"/>
    </source>
</evidence>
<dbReference type="Gene3D" id="3.90.1150.10">
    <property type="entry name" value="Aspartate Aminotransferase, domain 1"/>
    <property type="match status" value="2"/>
</dbReference>
<organism evidence="13 14">
    <name type="scientific">Actinomyces denticolens</name>
    <dbReference type="NCBI Taxonomy" id="52767"/>
    <lineage>
        <taxon>Bacteria</taxon>
        <taxon>Bacillati</taxon>
        <taxon>Actinomycetota</taxon>
        <taxon>Actinomycetes</taxon>
        <taxon>Actinomycetales</taxon>
        <taxon>Actinomycetaceae</taxon>
        <taxon>Actinomyces</taxon>
    </lineage>
</organism>
<dbReference type="PANTHER" id="PTHR11601">
    <property type="entry name" value="CYSTEINE DESULFURYLASE FAMILY MEMBER"/>
    <property type="match status" value="1"/>
</dbReference>
<protein>
    <recommendedName>
        <fullName evidence="3">cysteine desulfurase</fullName>
        <ecNumber evidence="3">2.8.1.7</ecNumber>
    </recommendedName>
</protein>
<dbReference type="Gene3D" id="1.10.260.50">
    <property type="match status" value="2"/>
</dbReference>
<reference evidence="13 14" key="1">
    <citation type="submission" date="2016-11" db="EMBL/GenBank/DDBJ databases">
        <authorList>
            <person name="Varghese N."/>
            <person name="Submissions S."/>
        </authorList>
    </citation>
    <scope>NUCLEOTIDE SEQUENCE [LARGE SCALE GENOMIC DNA]</scope>
    <source>
        <strain evidence="13 14">PA</strain>
    </source>
</reference>
<evidence type="ECO:0000313" key="13">
    <source>
        <dbReference type="EMBL" id="SHJ14462.1"/>
    </source>
</evidence>
<comment type="caution">
    <text evidence="13">The sequence shown here is derived from an EMBL/GenBank/DDBJ whole genome shotgun (WGS) entry which is preliminary data.</text>
</comment>
<dbReference type="InterPro" id="IPR015424">
    <property type="entry name" value="PyrdxlP-dep_Trfase"/>
</dbReference>
<dbReference type="Pfam" id="PF00266">
    <property type="entry name" value="Aminotran_5"/>
    <property type="match status" value="2"/>
</dbReference>
<dbReference type="EMBL" id="FQYL01000012">
    <property type="protein sequence ID" value="SHJ14462.1"/>
    <property type="molecule type" value="Genomic_DNA"/>
</dbReference>
<feature type="compositionally biased region" description="Basic and acidic residues" evidence="11">
    <location>
        <begin position="157"/>
        <end position="169"/>
    </location>
</feature>
<keyword evidence="6" id="KW-0663">Pyridoxal phosphate</keyword>
<dbReference type="Gene3D" id="3.40.640.10">
    <property type="entry name" value="Type I PLP-dependent aspartate aminotransferase-like (Major domain)"/>
    <property type="match status" value="2"/>
</dbReference>
<keyword evidence="4" id="KW-0808">Transferase</keyword>
<evidence type="ECO:0000256" key="8">
    <source>
        <dbReference type="ARBA" id="ARBA00023014"/>
    </source>
</evidence>
<evidence type="ECO:0000259" key="12">
    <source>
        <dbReference type="Pfam" id="PF00266"/>
    </source>
</evidence>
<proteinExistence type="inferred from homology"/>
<evidence type="ECO:0000256" key="7">
    <source>
        <dbReference type="ARBA" id="ARBA00023004"/>
    </source>
</evidence>
<evidence type="ECO:0000256" key="2">
    <source>
        <dbReference type="ARBA" id="ARBA00006490"/>
    </source>
</evidence>
<feature type="domain" description="Aminotransferase class V" evidence="12">
    <location>
        <begin position="4"/>
        <end position="151"/>
    </location>
</feature>
<feature type="compositionally biased region" description="Low complexity" evidence="11">
    <location>
        <begin position="447"/>
        <end position="462"/>
    </location>
</feature>
<dbReference type="InterPro" id="IPR000192">
    <property type="entry name" value="Aminotrans_V_dom"/>
</dbReference>
<keyword evidence="14" id="KW-1185">Reference proteome</keyword>
<name>A0ABY1IGN7_9ACTO</name>
<dbReference type="RefSeq" id="WP_073453921.1">
    <property type="nucleotide sequence ID" value="NZ_FQYL01000012.1"/>
</dbReference>
<evidence type="ECO:0000256" key="1">
    <source>
        <dbReference type="ARBA" id="ARBA00001933"/>
    </source>
</evidence>
<keyword evidence="7" id="KW-0408">Iron</keyword>
<feature type="region of interest" description="Disordered" evidence="11">
    <location>
        <begin position="157"/>
        <end position="188"/>
    </location>
</feature>
<dbReference type="InterPro" id="IPR020578">
    <property type="entry name" value="Aminotrans_V_PyrdxlP_BS"/>
</dbReference>
<comment type="similarity">
    <text evidence="2">Belongs to the class-V pyridoxal-phosphate-dependent aminotransferase family. NifS/IscS subfamily.</text>
</comment>
<evidence type="ECO:0000256" key="5">
    <source>
        <dbReference type="ARBA" id="ARBA00022723"/>
    </source>
</evidence>
<dbReference type="PROSITE" id="PS00595">
    <property type="entry name" value="AA_TRANSFER_CLASS_5"/>
    <property type="match status" value="1"/>
</dbReference>
<dbReference type="PANTHER" id="PTHR11601:SF34">
    <property type="entry name" value="CYSTEINE DESULFURASE"/>
    <property type="match status" value="1"/>
</dbReference>
<keyword evidence="5" id="KW-0479">Metal-binding</keyword>